<dbReference type="Gene3D" id="1.10.630.10">
    <property type="entry name" value="Cytochrome P450"/>
    <property type="match status" value="1"/>
</dbReference>
<dbReference type="InterPro" id="IPR036396">
    <property type="entry name" value="Cyt_P450_sf"/>
</dbReference>
<gene>
    <name evidence="7" type="ORF">HYC85_008394</name>
</gene>
<evidence type="ECO:0000256" key="1">
    <source>
        <dbReference type="ARBA" id="ARBA00004167"/>
    </source>
</evidence>
<dbReference type="PANTHER" id="PTHR24298">
    <property type="entry name" value="FLAVONOID 3'-MONOOXYGENASE-RELATED"/>
    <property type="match status" value="1"/>
</dbReference>
<protein>
    <recommendedName>
        <fullName evidence="9">Cytochrome P450</fullName>
    </recommendedName>
</protein>
<evidence type="ECO:0000256" key="5">
    <source>
        <dbReference type="ARBA" id="ARBA00023136"/>
    </source>
</evidence>
<dbReference type="SUPFAM" id="SSF48264">
    <property type="entry name" value="Cytochrome P450"/>
    <property type="match status" value="1"/>
</dbReference>
<dbReference type="Pfam" id="PF00067">
    <property type="entry name" value="p450"/>
    <property type="match status" value="1"/>
</dbReference>
<sequence length="137" mass="15758">MTLILPSFPYSNVSSIKYPPVPLVLPHYSSEDCTIDRSEEPHCTILLVNALVLHRDPKVWEELDKFKPERFEGEREGFKFVPFGIRRRMSPGCQQGCTGSFLGFGLTYSICCRLTWIVILFILNLQWKMSIALFKGL</sequence>
<organism evidence="7 8">
    <name type="scientific">Camellia sinensis</name>
    <name type="common">Tea plant</name>
    <name type="synonym">Thea sinensis</name>
    <dbReference type="NCBI Taxonomy" id="4442"/>
    <lineage>
        <taxon>Eukaryota</taxon>
        <taxon>Viridiplantae</taxon>
        <taxon>Streptophyta</taxon>
        <taxon>Embryophyta</taxon>
        <taxon>Tracheophyta</taxon>
        <taxon>Spermatophyta</taxon>
        <taxon>Magnoliopsida</taxon>
        <taxon>eudicotyledons</taxon>
        <taxon>Gunneridae</taxon>
        <taxon>Pentapetalae</taxon>
        <taxon>asterids</taxon>
        <taxon>Ericales</taxon>
        <taxon>Theaceae</taxon>
        <taxon>Camellia</taxon>
    </lineage>
</organism>
<evidence type="ECO:0000256" key="3">
    <source>
        <dbReference type="ARBA" id="ARBA00022723"/>
    </source>
</evidence>
<keyword evidence="8" id="KW-1185">Reference proteome</keyword>
<feature type="transmembrane region" description="Helical" evidence="6">
    <location>
        <begin position="101"/>
        <end position="125"/>
    </location>
</feature>
<dbReference type="InterPro" id="IPR051103">
    <property type="entry name" value="Plant_metabolite_P450s"/>
</dbReference>
<keyword evidence="3" id="KW-0479">Metal-binding</keyword>
<evidence type="ECO:0000256" key="6">
    <source>
        <dbReference type="SAM" id="Phobius"/>
    </source>
</evidence>
<dbReference type="GO" id="GO:0005506">
    <property type="term" value="F:iron ion binding"/>
    <property type="evidence" value="ECO:0007669"/>
    <property type="project" value="InterPro"/>
</dbReference>
<comment type="caution">
    <text evidence="7">The sequence shown here is derived from an EMBL/GenBank/DDBJ whole genome shotgun (WGS) entry which is preliminary data.</text>
</comment>
<proteinExistence type="predicted"/>
<evidence type="ECO:0008006" key="9">
    <source>
        <dbReference type="Google" id="ProtNLM"/>
    </source>
</evidence>
<keyword evidence="4 6" id="KW-1133">Transmembrane helix</keyword>
<evidence type="ECO:0000256" key="4">
    <source>
        <dbReference type="ARBA" id="ARBA00022989"/>
    </source>
</evidence>
<dbReference type="AlphaFoldDB" id="A0A7J7HU45"/>
<evidence type="ECO:0000256" key="2">
    <source>
        <dbReference type="ARBA" id="ARBA00022692"/>
    </source>
</evidence>
<evidence type="ECO:0000313" key="8">
    <source>
        <dbReference type="Proteomes" id="UP000593564"/>
    </source>
</evidence>
<keyword evidence="5 6" id="KW-0472">Membrane</keyword>
<dbReference type="PANTHER" id="PTHR24298:SF901">
    <property type="entry name" value="CYTOCHROME P450, FAMILY 81, SUBFAMILY D, POLYPEPTIDE 8"/>
    <property type="match status" value="1"/>
</dbReference>
<dbReference type="InterPro" id="IPR001128">
    <property type="entry name" value="Cyt_P450"/>
</dbReference>
<dbReference type="GO" id="GO:0016709">
    <property type="term" value="F:oxidoreductase activity, acting on paired donors, with incorporation or reduction of molecular oxygen, NAD(P)H as one donor, and incorporation of one atom of oxygen"/>
    <property type="evidence" value="ECO:0007669"/>
    <property type="project" value="TreeGrafter"/>
</dbReference>
<evidence type="ECO:0000313" key="7">
    <source>
        <dbReference type="EMBL" id="KAF5955538.1"/>
    </source>
</evidence>
<name>A0A7J7HU45_CAMSI</name>
<comment type="subcellular location">
    <subcellularLocation>
        <location evidence="1">Membrane</location>
        <topology evidence="1">Single-pass membrane protein</topology>
    </subcellularLocation>
</comment>
<accession>A0A7J7HU45</accession>
<keyword evidence="2 6" id="KW-0812">Transmembrane</keyword>
<dbReference type="GO" id="GO:0016020">
    <property type="term" value="C:membrane"/>
    <property type="evidence" value="ECO:0007669"/>
    <property type="project" value="UniProtKB-SubCell"/>
</dbReference>
<dbReference type="GO" id="GO:0020037">
    <property type="term" value="F:heme binding"/>
    <property type="evidence" value="ECO:0007669"/>
    <property type="project" value="InterPro"/>
</dbReference>
<reference evidence="7 8" key="2">
    <citation type="submission" date="2020-07" db="EMBL/GenBank/DDBJ databases">
        <title>Genome assembly of wild tea tree DASZ reveals pedigree and selection history of tea varieties.</title>
        <authorList>
            <person name="Zhang W."/>
        </authorList>
    </citation>
    <scope>NUCLEOTIDE SEQUENCE [LARGE SCALE GENOMIC DNA]</scope>
    <source>
        <strain evidence="8">cv. G240</strain>
        <tissue evidence="7">Leaf</tissue>
    </source>
</reference>
<dbReference type="Proteomes" id="UP000593564">
    <property type="component" value="Unassembled WGS sequence"/>
</dbReference>
<reference evidence="8" key="1">
    <citation type="journal article" date="2020" name="Nat. Commun.">
        <title>Genome assembly of wild tea tree DASZ reveals pedigree and selection history of tea varieties.</title>
        <authorList>
            <person name="Zhang W."/>
            <person name="Zhang Y."/>
            <person name="Qiu H."/>
            <person name="Guo Y."/>
            <person name="Wan H."/>
            <person name="Zhang X."/>
            <person name="Scossa F."/>
            <person name="Alseekh S."/>
            <person name="Zhang Q."/>
            <person name="Wang P."/>
            <person name="Xu L."/>
            <person name="Schmidt M.H."/>
            <person name="Jia X."/>
            <person name="Li D."/>
            <person name="Zhu A."/>
            <person name="Guo F."/>
            <person name="Chen W."/>
            <person name="Ni D."/>
            <person name="Usadel B."/>
            <person name="Fernie A.R."/>
            <person name="Wen W."/>
        </authorList>
    </citation>
    <scope>NUCLEOTIDE SEQUENCE [LARGE SCALE GENOMIC DNA]</scope>
    <source>
        <strain evidence="8">cv. G240</strain>
    </source>
</reference>
<dbReference type="EMBL" id="JACBKZ010000003">
    <property type="protein sequence ID" value="KAF5955538.1"/>
    <property type="molecule type" value="Genomic_DNA"/>
</dbReference>